<dbReference type="EMBL" id="JAHQIW010006186">
    <property type="protein sequence ID" value="KAJ1368424.1"/>
    <property type="molecule type" value="Genomic_DNA"/>
</dbReference>
<dbReference type="AlphaFoldDB" id="A0AAD5R2T3"/>
<protein>
    <submittedName>
        <fullName evidence="1">Uncharacterized protein</fullName>
    </submittedName>
</protein>
<evidence type="ECO:0000313" key="2">
    <source>
        <dbReference type="Proteomes" id="UP001196413"/>
    </source>
</evidence>
<dbReference type="Proteomes" id="UP001196413">
    <property type="component" value="Unassembled WGS sequence"/>
</dbReference>
<keyword evidence="2" id="KW-1185">Reference proteome</keyword>
<reference evidence="1" key="1">
    <citation type="submission" date="2021-06" db="EMBL/GenBank/DDBJ databases">
        <title>Parelaphostrongylus tenuis whole genome reference sequence.</title>
        <authorList>
            <person name="Garwood T.J."/>
            <person name="Larsen P.A."/>
            <person name="Fountain-Jones N.M."/>
            <person name="Garbe J.R."/>
            <person name="Macchietto M.G."/>
            <person name="Kania S.A."/>
            <person name="Gerhold R.W."/>
            <person name="Richards J.E."/>
            <person name="Wolf T.M."/>
        </authorList>
    </citation>
    <scope>NUCLEOTIDE SEQUENCE</scope>
    <source>
        <strain evidence="1">MNPRO001-30</strain>
        <tissue evidence="1">Meninges</tissue>
    </source>
</reference>
<name>A0AAD5R2T3_PARTN</name>
<gene>
    <name evidence="1" type="ORF">KIN20_029551</name>
</gene>
<comment type="caution">
    <text evidence="1">The sequence shown here is derived from an EMBL/GenBank/DDBJ whole genome shotgun (WGS) entry which is preliminary data.</text>
</comment>
<evidence type="ECO:0000313" key="1">
    <source>
        <dbReference type="EMBL" id="KAJ1368424.1"/>
    </source>
</evidence>
<proteinExistence type="predicted"/>
<sequence>MKRIATRLKKDSLITMASWPKEKCSELPERIQATVMYDDKRIVLVLKRSSSLAVAQLELSGVSHTVISDTSPAASQLIDFD</sequence>
<organism evidence="1 2">
    <name type="scientific">Parelaphostrongylus tenuis</name>
    <name type="common">Meningeal worm</name>
    <dbReference type="NCBI Taxonomy" id="148309"/>
    <lineage>
        <taxon>Eukaryota</taxon>
        <taxon>Metazoa</taxon>
        <taxon>Ecdysozoa</taxon>
        <taxon>Nematoda</taxon>
        <taxon>Chromadorea</taxon>
        <taxon>Rhabditida</taxon>
        <taxon>Rhabditina</taxon>
        <taxon>Rhabditomorpha</taxon>
        <taxon>Strongyloidea</taxon>
        <taxon>Metastrongylidae</taxon>
        <taxon>Parelaphostrongylus</taxon>
    </lineage>
</organism>
<accession>A0AAD5R2T3</accession>